<evidence type="ECO:0000256" key="2">
    <source>
        <dbReference type="ARBA" id="ARBA00004906"/>
    </source>
</evidence>
<dbReference type="Gene3D" id="1.25.10.10">
    <property type="entry name" value="Leucine-rich Repeat Variant"/>
    <property type="match status" value="1"/>
</dbReference>
<name>A0AAD7PJV5_QUISA</name>
<dbReference type="PANTHER" id="PTHR35549:SF1">
    <property type="entry name" value="OS04G0584500 PROTEIN"/>
    <property type="match status" value="1"/>
</dbReference>
<organism evidence="7 8">
    <name type="scientific">Quillaja saponaria</name>
    <name type="common">Soap bark tree</name>
    <dbReference type="NCBI Taxonomy" id="32244"/>
    <lineage>
        <taxon>Eukaryota</taxon>
        <taxon>Viridiplantae</taxon>
        <taxon>Streptophyta</taxon>
        <taxon>Embryophyta</taxon>
        <taxon>Tracheophyta</taxon>
        <taxon>Spermatophyta</taxon>
        <taxon>Magnoliopsida</taxon>
        <taxon>eudicotyledons</taxon>
        <taxon>Gunneridae</taxon>
        <taxon>Pentapetalae</taxon>
        <taxon>rosids</taxon>
        <taxon>fabids</taxon>
        <taxon>Fabales</taxon>
        <taxon>Quillajaceae</taxon>
        <taxon>Quillaja</taxon>
    </lineage>
</organism>
<evidence type="ECO:0000313" key="7">
    <source>
        <dbReference type="EMBL" id="KAJ7957435.1"/>
    </source>
</evidence>
<evidence type="ECO:0000256" key="3">
    <source>
        <dbReference type="ARBA" id="ARBA00012483"/>
    </source>
</evidence>
<dbReference type="AlphaFoldDB" id="A0AAD7PJV5"/>
<evidence type="ECO:0000256" key="1">
    <source>
        <dbReference type="ARBA" id="ARBA00000900"/>
    </source>
</evidence>
<dbReference type="SMART" id="SM00504">
    <property type="entry name" value="Ubox"/>
    <property type="match status" value="1"/>
</dbReference>
<dbReference type="Gene3D" id="3.30.40.10">
    <property type="entry name" value="Zinc/RING finger domain, C3HC4 (zinc finger)"/>
    <property type="match status" value="1"/>
</dbReference>
<comment type="caution">
    <text evidence="7">The sequence shown here is derived from an EMBL/GenBank/DDBJ whole genome shotgun (WGS) entry which is preliminary data.</text>
</comment>
<dbReference type="SUPFAM" id="SSF57850">
    <property type="entry name" value="RING/U-box"/>
    <property type="match status" value="1"/>
</dbReference>
<evidence type="ECO:0000259" key="6">
    <source>
        <dbReference type="PROSITE" id="PS51698"/>
    </source>
</evidence>
<dbReference type="PROSITE" id="PS51698">
    <property type="entry name" value="U_BOX"/>
    <property type="match status" value="1"/>
</dbReference>
<dbReference type="CDD" id="cd16664">
    <property type="entry name" value="RING-Ubox_PUB"/>
    <property type="match status" value="1"/>
</dbReference>
<protein>
    <recommendedName>
        <fullName evidence="3">RING-type E3 ubiquitin transferase</fullName>
        <ecNumber evidence="3">2.3.2.27</ecNumber>
    </recommendedName>
</protein>
<evidence type="ECO:0000256" key="4">
    <source>
        <dbReference type="ARBA" id="ARBA00022679"/>
    </source>
</evidence>
<dbReference type="InterPro" id="IPR013083">
    <property type="entry name" value="Znf_RING/FYVE/PHD"/>
</dbReference>
<comment type="catalytic activity">
    <reaction evidence="1">
        <text>S-ubiquitinyl-[E2 ubiquitin-conjugating enzyme]-L-cysteine + [acceptor protein]-L-lysine = [E2 ubiquitin-conjugating enzyme]-L-cysteine + N(6)-ubiquitinyl-[acceptor protein]-L-lysine.</text>
        <dbReference type="EC" id="2.3.2.27"/>
    </reaction>
</comment>
<dbReference type="GO" id="GO:0016567">
    <property type="term" value="P:protein ubiquitination"/>
    <property type="evidence" value="ECO:0007669"/>
    <property type="project" value="InterPro"/>
</dbReference>
<keyword evidence="4 7" id="KW-0808">Transferase</keyword>
<dbReference type="EC" id="2.3.2.27" evidence="3"/>
<dbReference type="KEGG" id="qsa:O6P43_023743"/>
<feature type="domain" description="U-box" evidence="6">
    <location>
        <begin position="443"/>
        <end position="518"/>
    </location>
</feature>
<accession>A0AAD7PJV5</accession>
<dbReference type="GO" id="GO:0061630">
    <property type="term" value="F:ubiquitin protein ligase activity"/>
    <property type="evidence" value="ECO:0007669"/>
    <property type="project" value="UniProtKB-EC"/>
</dbReference>
<sequence>MVSILNGYIKRFLKDDDFRATLRHNCFSSLNFIELEEGHDSEIKVIMSLEQAVEIVEQAAEESASAKDLKKASLQLSVITGLSLNDMKEGFTCGIPNCKLSACAHLYLSVVYKIQKKERVSAKHLLQVFCDSPSQARTTLLPELWDCLFFPHLSHVKVWYSQKADILADTLSRTRKLKLLEKLYNEILDSGTYQFAMYYKDWLTEGLEVPSIPSIEIPSLSVGEIQSGSSLGHSSDLVSPIDPFSPQPMVSKKLYDAVFGCLSKPGVPEDEDSKEDEKLEWGQISDGSAVIRQTITCLSEIIKNIAQDIEEDCTKSAPVVAFPENGISRTTEEKWRFHICGVPPERSFRDDNGYPISLRRTTLNSNMPKALSQAKENELTLKRLAKSVLAMQITESSSDPSVSTVSLSSEGSVSNSLQSKTSSSSEELNGLNEYFDEEPFFSSIPLDFICPLTGKLFEEPVTLETGQTFDRVAIKAWFEQGNRTCPVTGNTLECVAVPLSNFVLKRLIDNWKSEHCRHLLAFASQTVETSEEHRFKQGDEAAVFIIENLLCAFSGEEKKTTAKRLISIGGVQYLLRRFELGKMEEKTRVVTLLLSCIEADSDCRYQIAKNINRKCLLRLLESNQVRPRTNAVLLLTELICLERRKDVYSFLSGLQNESVVNLVNALLLFLRSSQPQLKALVAVLLLHFDLLVEHNKYSIYREEAVDAITVALDASLTDENIRKNCCRALLILEGHFSSSSKLLTGTSILKQAVFCDSVEMKSLDDEEEGLRVEDSVLLAGEKERNQERLRNLLEYLVGDEKRSFLETICRCLHSRNLDLVSVCLTTVAWLSSALSLLHDAGSHFITMSSLISPLKYILENDENVEHKMLASLSLLNFSNLPECRVLLLTILEDLAGPLERLAEVTWTAKKLHTLMIGREL</sequence>
<dbReference type="SUPFAM" id="SSF48371">
    <property type="entry name" value="ARM repeat"/>
    <property type="match status" value="1"/>
</dbReference>
<dbReference type="Pfam" id="PF04564">
    <property type="entry name" value="U-box"/>
    <property type="match status" value="1"/>
</dbReference>
<proteinExistence type="predicted"/>
<keyword evidence="8" id="KW-1185">Reference proteome</keyword>
<feature type="region of interest" description="Disordered" evidence="5">
    <location>
        <begin position="399"/>
        <end position="424"/>
    </location>
</feature>
<dbReference type="InterPro" id="IPR055566">
    <property type="entry name" value="ARM_LIN"/>
</dbReference>
<dbReference type="PANTHER" id="PTHR35549">
    <property type="entry name" value="OS04G0584500 PROTEIN"/>
    <property type="match status" value="1"/>
</dbReference>
<gene>
    <name evidence="7" type="ORF">O6P43_023743</name>
</gene>
<dbReference type="Pfam" id="PF23628">
    <property type="entry name" value="ARM_LIN_C"/>
    <property type="match status" value="1"/>
</dbReference>
<dbReference type="InterPro" id="IPR045210">
    <property type="entry name" value="RING-Ubox_PUB"/>
</dbReference>
<evidence type="ECO:0000313" key="8">
    <source>
        <dbReference type="Proteomes" id="UP001163823"/>
    </source>
</evidence>
<comment type="pathway">
    <text evidence="2">Protein modification; protein ubiquitination.</text>
</comment>
<reference evidence="7" key="1">
    <citation type="journal article" date="2023" name="Science">
        <title>Elucidation of the pathway for biosynthesis of saponin adjuvants from the soapbark tree.</title>
        <authorList>
            <person name="Reed J."/>
            <person name="Orme A."/>
            <person name="El-Demerdash A."/>
            <person name="Owen C."/>
            <person name="Martin L.B.B."/>
            <person name="Misra R.C."/>
            <person name="Kikuchi S."/>
            <person name="Rejzek M."/>
            <person name="Martin A.C."/>
            <person name="Harkess A."/>
            <person name="Leebens-Mack J."/>
            <person name="Louveau T."/>
            <person name="Stephenson M.J."/>
            <person name="Osbourn A."/>
        </authorList>
    </citation>
    <scope>NUCLEOTIDE SEQUENCE</scope>
    <source>
        <strain evidence="7">S10</strain>
    </source>
</reference>
<dbReference type="EMBL" id="JARAOO010000009">
    <property type="protein sequence ID" value="KAJ7957435.1"/>
    <property type="molecule type" value="Genomic_DNA"/>
</dbReference>
<dbReference type="Pfam" id="PF23568">
    <property type="entry name" value="ARM_LIN"/>
    <property type="match status" value="1"/>
</dbReference>
<dbReference type="Proteomes" id="UP001163823">
    <property type="component" value="Chromosome 9"/>
</dbReference>
<dbReference type="InterPro" id="IPR056512">
    <property type="entry name" value="LIN_N"/>
</dbReference>
<dbReference type="InterPro" id="IPR003613">
    <property type="entry name" value="Ubox_domain"/>
</dbReference>
<evidence type="ECO:0000256" key="5">
    <source>
        <dbReference type="SAM" id="MobiDB-lite"/>
    </source>
</evidence>
<dbReference type="InterPro" id="IPR011989">
    <property type="entry name" value="ARM-like"/>
</dbReference>
<dbReference type="InterPro" id="IPR016024">
    <property type="entry name" value="ARM-type_fold"/>
</dbReference>